<dbReference type="SUPFAM" id="SSF52172">
    <property type="entry name" value="CheY-like"/>
    <property type="match status" value="1"/>
</dbReference>
<proteinExistence type="predicted"/>
<accession>A0ABP5MG83</accession>
<keyword evidence="5" id="KW-1185">Reference proteome</keyword>
<dbReference type="RefSeq" id="WP_344342475.1">
    <property type="nucleotide sequence ID" value="NZ_BAAAQT010000005.1"/>
</dbReference>
<dbReference type="Pfam" id="PF00072">
    <property type="entry name" value="Response_reg"/>
    <property type="match status" value="1"/>
</dbReference>
<reference evidence="5" key="1">
    <citation type="journal article" date="2019" name="Int. J. Syst. Evol. Microbiol.">
        <title>The Global Catalogue of Microorganisms (GCM) 10K type strain sequencing project: providing services to taxonomists for standard genome sequencing and annotation.</title>
        <authorList>
            <consortium name="The Broad Institute Genomics Platform"/>
            <consortium name="The Broad Institute Genome Sequencing Center for Infectious Disease"/>
            <person name="Wu L."/>
            <person name="Ma J."/>
        </authorList>
    </citation>
    <scope>NUCLEOTIDE SEQUENCE [LARGE SCALE GENOMIC DNA]</scope>
    <source>
        <strain evidence="5">JCM 16026</strain>
    </source>
</reference>
<keyword evidence="1 2" id="KW-0597">Phosphoprotein</keyword>
<feature type="modified residue" description="4-aspartylphosphate" evidence="2">
    <location>
        <position position="55"/>
    </location>
</feature>
<dbReference type="InterPro" id="IPR050595">
    <property type="entry name" value="Bact_response_regulator"/>
</dbReference>
<dbReference type="Gene3D" id="3.40.50.2300">
    <property type="match status" value="1"/>
</dbReference>
<dbReference type="SMART" id="SM00448">
    <property type="entry name" value="REC"/>
    <property type="match status" value="1"/>
</dbReference>
<sequence length="118" mass="12748">MTAPLSVLVVDDVEDQRELLRTHLERAGCTVHAIADPVDLEAAVASSVPDAAIVDLLMPTSDGWTVLETLRRTNPAMSLVIASVLDATDYPESDETLPKPFSGADVRALVARLEARRR</sequence>
<protein>
    <recommendedName>
        <fullName evidence="3">Response regulatory domain-containing protein</fullName>
    </recommendedName>
</protein>
<dbReference type="PANTHER" id="PTHR44591:SF3">
    <property type="entry name" value="RESPONSE REGULATORY DOMAIN-CONTAINING PROTEIN"/>
    <property type="match status" value="1"/>
</dbReference>
<evidence type="ECO:0000259" key="3">
    <source>
        <dbReference type="PROSITE" id="PS50110"/>
    </source>
</evidence>
<dbReference type="PROSITE" id="PS50110">
    <property type="entry name" value="RESPONSE_REGULATORY"/>
    <property type="match status" value="1"/>
</dbReference>
<evidence type="ECO:0000256" key="2">
    <source>
        <dbReference type="PROSITE-ProRule" id="PRU00169"/>
    </source>
</evidence>
<evidence type="ECO:0000313" key="4">
    <source>
        <dbReference type="EMBL" id="GAA2173569.1"/>
    </source>
</evidence>
<name>A0ABP5MG83_9MICO</name>
<evidence type="ECO:0000256" key="1">
    <source>
        <dbReference type="ARBA" id="ARBA00022553"/>
    </source>
</evidence>
<dbReference type="CDD" id="cd00156">
    <property type="entry name" value="REC"/>
    <property type="match status" value="1"/>
</dbReference>
<evidence type="ECO:0000313" key="5">
    <source>
        <dbReference type="Proteomes" id="UP001501599"/>
    </source>
</evidence>
<dbReference type="InterPro" id="IPR001789">
    <property type="entry name" value="Sig_transdc_resp-reg_receiver"/>
</dbReference>
<dbReference type="Proteomes" id="UP001501599">
    <property type="component" value="Unassembled WGS sequence"/>
</dbReference>
<dbReference type="InterPro" id="IPR011006">
    <property type="entry name" value="CheY-like_superfamily"/>
</dbReference>
<dbReference type="EMBL" id="BAAAQT010000005">
    <property type="protein sequence ID" value="GAA2173569.1"/>
    <property type="molecule type" value="Genomic_DNA"/>
</dbReference>
<feature type="domain" description="Response regulatory" evidence="3">
    <location>
        <begin position="6"/>
        <end position="114"/>
    </location>
</feature>
<gene>
    <name evidence="4" type="ORF">GCM10009846_16100</name>
</gene>
<dbReference type="PANTHER" id="PTHR44591">
    <property type="entry name" value="STRESS RESPONSE REGULATOR PROTEIN 1"/>
    <property type="match status" value="1"/>
</dbReference>
<comment type="caution">
    <text evidence="4">The sequence shown here is derived from an EMBL/GenBank/DDBJ whole genome shotgun (WGS) entry which is preliminary data.</text>
</comment>
<organism evidence="4 5">
    <name type="scientific">Agrococcus versicolor</name>
    <dbReference type="NCBI Taxonomy" id="501482"/>
    <lineage>
        <taxon>Bacteria</taxon>
        <taxon>Bacillati</taxon>
        <taxon>Actinomycetota</taxon>
        <taxon>Actinomycetes</taxon>
        <taxon>Micrococcales</taxon>
        <taxon>Microbacteriaceae</taxon>
        <taxon>Agrococcus</taxon>
    </lineage>
</organism>